<dbReference type="FunCoup" id="D7FJU1">
    <property type="interactions" value="17"/>
</dbReference>
<proteinExistence type="inferred from homology"/>
<dbReference type="NCBIfam" id="TIGR02961">
    <property type="entry name" value="allantoicase"/>
    <property type="match status" value="1"/>
</dbReference>
<dbReference type="OrthoDB" id="10266039at2759"/>
<dbReference type="InParanoid" id="D7FJU1"/>
<comment type="similarity">
    <text evidence="1">Belongs to the allantoicase family.</text>
</comment>
<reference evidence="3 4" key="1">
    <citation type="journal article" date="2010" name="Nature">
        <title>The Ectocarpus genome and the independent evolution of multicellularity in brown algae.</title>
        <authorList>
            <person name="Cock J.M."/>
            <person name="Sterck L."/>
            <person name="Rouze P."/>
            <person name="Scornet D."/>
            <person name="Allen A.E."/>
            <person name="Amoutzias G."/>
            <person name="Anthouard V."/>
            <person name="Artiguenave F."/>
            <person name="Aury J.M."/>
            <person name="Badger J.H."/>
            <person name="Beszteri B."/>
            <person name="Billiau K."/>
            <person name="Bonnet E."/>
            <person name="Bothwell J.H."/>
            <person name="Bowler C."/>
            <person name="Boyen C."/>
            <person name="Brownlee C."/>
            <person name="Carrano C.J."/>
            <person name="Charrier B."/>
            <person name="Cho G.Y."/>
            <person name="Coelho S.M."/>
            <person name="Collen J."/>
            <person name="Corre E."/>
            <person name="Da Silva C."/>
            <person name="Delage L."/>
            <person name="Delaroque N."/>
            <person name="Dittami S.M."/>
            <person name="Doulbeau S."/>
            <person name="Elias M."/>
            <person name="Farnham G."/>
            <person name="Gachon C.M."/>
            <person name="Gschloessl B."/>
            <person name="Heesch S."/>
            <person name="Jabbari K."/>
            <person name="Jubin C."/>
            <person name="Kawai H."/>
            <person name="Kimura K."/>
            <person name="Kloareg B."/>
            <person name="Kupper F.C."/>
            <person name="Lang D."/>
            <person name="Le Bail A."/>
            <person name="Leblanc C."/>
            <person name="Lerouge P."/>
            <person name="Lohr M."/>
            <person name="Lopez P.J."/>
            <person name="Martens C."/>
            <person name="Maumus F."/>
            <person name="Michel G."/>
            <person name="Miranda-Saavedra D."/>
            <person name="Morales J."/>
            <person name="Moreau H."/>
            <person name="Motomura T."/>
            <person name="Nagasato C."/>
            <person name="Napoli C.A."/>
            <person name="Nelson D.R."/>
            <person name="Nyvall-Collen P."/>
            <person name="Peters A.F."/>
            <person name="Pommier C."/>
            <person name="Potin P."/>
            <person name="Poulain J."/>
            <person name="Quesneville H."/>
            <person name="Read B."/>
            <person name="Rensing S.A."/>
            <person name="Ritter A."/>
            <person name="Rousvoal S."/>
            <person name="Samanta M."/>
            <person name="Samson G."/>
            <person name="Schroeder D.C."/>
            <person name="Segurens B."/>
            <person name="Strittmatter M."/>
            <person name="Tonon T."/>
            <person name="Tregear J.W."/>
            <person name="Valentin K."/>
            <person name="von Dassow P."/>
            <person name="Yamagishi T."/>
            <person name="Van de Peer Y."/>
            <person name="Wincker P."/>
        </authorList>
    </citation>
    <scope>NUCLEOTIDE SEQUENCE [LARGE SCALE GENOMIC DNA]</scope>
    <source>
        <strain evidence="4">Ec32 / CCAP1310/4</strain>
    </source>
</reference>
<dbReference type="OMA" id="MDDGWET"/>
<feature type="domain" description="Allantoicase" evidence="2">
    <location>
        <begin position="20"/>
        <end position="196"/>
    </location>
</feature>
<gene>
    <name evidence="3" type="ORF">Esi_0136_0082</name>
</gene>
<evidence type="ECO:0000259" key="2">
    <source>
        <dbReference type="Pfam" id="PF03561"/>
    </source>
</evidence>
<keyword evidence="4" id="KW-1185">Reference proteome</keyword>
<sequence length="386" mass="42667">MARKAPEWTNMTNLASATFGGTVDFATDEWFGEAARLLLPGEPIFNDEFTEFGKWMDGWESRRKRVAGHDWCIIKLGLPGRIRGVKVDTAFFTGNQAPRFSLQGAWLPQEPEALTQLGRAWTKDRLGSAAGADEMARAASLGSEQWEEVVGTTPLRPGYEDGRCHYFDIISDRKYTHLRLNMFPDGGIARLKVHGIVERSWDGVPHDAEIDLLSVENGGVEVACSNHHYGEPKNMIKPGRGINMGDGWETARKTDRPTVLEIGPDGLVKAPGSDWAILRLGVIGEVKRLVVDTNHFKGNFPESILVEACLSPDALDSDFADGGERMRWRPLLPRHKAGSSREHVFDLGKGEIENLGPISHVKLSMMPDGGVMRLRAFGTRAPSSRL</sequence>
<dbReference type="Proteomes" id="UP000002630">
    <property type="component" value="Linkage Group LG16"/>
</dbReference>
<dbReference type="PANTHER" id="PTHR12045:SF3">
    <property type="entry name" value="INACTIVE ALLANTOICASE-RELATED"/>
    <property type="match status" value="1"/>
</dbReference>
<organism evidence="3 4">
    <name type="scientific">Ectocarpus siliculosus</name>
    <name type="common">Brown alga</name>
    <name type="synonym">Conferva siliculosa</name>
    <dbReference type="NCBI Taxonomy" id="2880"/>
    <lineage>
        <taxon>Eukaryota</taxon>
        <taxon>Sar</taxon>
        <taxon>Stramenopiles</taxon>
        <taxon>Ochrophyta</taxon>
        <taxon>PX clade</taxon>
        <taxon>Phaeophyceae</taxon>
        <taxon>Ectocarpales</taxon>
        <taxon>Ectocarpaceae</taxon>
        <taxon>Ectocarpus</taxon>
    </lineage>
</organism>
<evidence type="ECO:0000256" key="1">
    <source>
        <dbReference type="ARBA" id="ARBA00009242"/>
    </source>
</evidence>
<name>D7FJU1_ECTSI</name>
<dbReference type="InterPro" id="IPR005164">
    <property type="entry name" value="Allantoicase"/>
</dbReference>
<dbReference type="AlphaFoldDB" id="D7FJU1"/>
<dbReference type="PANTHER" id="PTHR12045">
    <property type="entry name" value="ALLANTOICASE"/>
    <property type="match status" value="1"/>
</dbReference>
<protein>
    <recommendedName>
        <fullName evidence="2">Allantoicase domain-containing protein</fullName>
    </recommendedName>
</protein>
<dbReference type="InterPro" id="IPR015908">
    <property type="entry name" value="Allantoicase_dom"/>
</dbReference>
<dbReference type="SUPFAM" id="SSF49785">
    <property type="entry name" value="Galactose-binding domain-like"/>
    <property type="match status" value="2"/>
</dbReference>
<dbReference type="InterPro" id="IPR008979">
    <property type="entry name" value="Galactose-bd-like_sf"/>
</dbReference>
<evidence type="ECO:0000313" key="3">
    <source>
        <dbReference type="EMBL" id="CBJ29193.1"/>
    </source>
</evidence>
<feature type="domain" description="Allantoicase" evidence="2">
    <location>
        <begin position="218"/>
        <end position="380"/>
    </location>
</feature>
<accession>D7FJU1</accession>
<dbReference type="Pfam" id="PF03561">
    <property type="entry name" value="Allantoicase"/>
    <property type="match status" value="2"/>
</dbReference>
<dbReference type="GO" id="GO:0004037">
    <property type="term" value="F:allantoicase activity"/>
    <property type="evidence" value="ECO:0007669"/>
    <property type="project" value="InterPro"/>
</dbReference>
<dbReference type="EMBL" id="FN647972">
    <property type="protein sequence ID" value="CBJ29193.1"/>
    <property type="molecule type" value="Genomic_DNA"/>
</dbReference>
<evidence type="ECO:0000313" key="4">
    <source>
        <dbReference type="Proteomes" id="UP000002630"/>
    </source>
</evidence>
<dbReference type="PIRSF" id="PIRSF016516">
    <property type="entry name" value="Allantoicase"/>
    <property type="match status" value="1"/>
</dbReference>
<dbReference type="STRING" id="2880.D7FJU1"/>
<dbReference type="HAMAP" id="MF_00813">
    <property type="entry name" value="Allantoicase"/>
    <property type="match status" value="1"/>
</dbReference>
<dbReference type="EMBL" id="FN649741">
    <property type="protein sequence ID" value="CBJ29193.1"/>
    <property type="molecule type" value="Genomic_DNA"/>
</dbReference>
<dbReference type="GO" id="GO:0000256">
    <property type="term" value="P:allantoin catabolic process"/>
    <property type="evidence" value="ECO:0007669"/>
    <property type="project" value="InterPro"/>
</dbReference>
<dbReference type="Gene3D" id="2.60.120.260">
    <property type="entry name" value="Galactose-binding domain-like"/>
    <property type="match status" value="2"/>
</dbReference>
<dbReference type="eggNOG" id="KOG4145">
    <property type="taxonomic scope" value="Eukaryota"/>
</dbReference>